<proteinExistence type="predicted"/>
<evidence type="ECO:0000313" key="1">
    <source>
        <dbReference type="EMBL" id="KAJ0043130.1"/>
    </source>
</evidence>
<protein>
    <submittedName>
        <fullName evidence="1">Uncharacterized protein</fullName>
    </submittedName>
</protein>
<dbReference type="Proteomes" id="UP001163603">
    <property type="component" value="Chromosome 4"/>
</dbReference>
<name>A0ACC0Z0E5_9ROSI</name>
<reference evidence="2" key="1">
    <citation type="journal article" date="2023" name="G3 (Bethesda)">
        <title>Genome assembly and association tests identify interacting loci associated with vigor, precocity, and sex in interspecific pistachio rootstocks.</title>
        <authorList>
            <person name="Palmer W."/>
            <person name="Jacygrad E."/>
            <person name="Sagayaradj S."/>
            <person name="Cavanaugh K."/>
            <person name="Han R."/>
            <person name="Bertier L."/>
            <person name="Beede B."/>
            <person name="Kafkas S."/>
            <person name="Golino D."/>
            <person name="Preece J."/>
            <person name="Michelmore R."/>
        </authorList>
    </citation>
    <scope>NUCLEOTIDE SEQUENCE [LARGE SCALE GENOMIC DNA]</scope>
</reference>
<organism evidence="1 2">
    <name type="scientific">Pistacia integerrima</name>
    <dbReference type="NCBI Taxonomy" id="434235"/>
    <lineage>
        <taxon>Eukaryota</taxon>
        <taxon>Viridiplantae</taxon>
        <taxon>Streptophyta</taxon>
        <taxon>Embryophyta</taxon>
        <taxon>Tracheophyta</taxon>
        <taxon>Spermatophyta</taxon>
        <taxon>Magnoliopsida</taxon>
        <taxon>eudicotyledons</taxon>
        <taxon>Gunneridae</taxon>
        <taxon>Pentapetalae</taxon>
        <taxon>rosids</taxon>
        <taxon>malvids</taxon>
        <taxon>Sapindales</taxon>
        <taxon>Anacardiaceae</taxon>
        <taxon>Pistacia</taxon>
    </lineage>
</organism>
<comment type="caution">
    <text evidence="1">The sequence shown here is derived from an EMBL/GenBank/DDBJ whole genome shotgun (WGS) entry which is preliminary data.</text>
</comment>
<keyword evidence="2" id="KW-1185">Reference proteome</keyword>
<gene>
    <name evidence="1" type="ORF">Pint_18459</name>
</gene>
<sequence>MMELDGGEVGEGEDLLGQSAETAGGLRVEGEGDMGFRKLEGGNDKWPRRQCHRSVFETEFVREEKQENLLTFSPPDVGRDVSYNNQSNSLPLWIQEQNLQLNLVANNFNLESSNYSR</sequence>
<accession>A0ACC0Z0E5</accession>
<evidence type="ECO:0000313" key="2">
    <source>
        <dbReference type="Proteomes" id="UP001163603"/>
    </source>
</evidence>
<dbReference type="EMBL" id="CM047739">
    <property type="protein sequence ID" value="KAJ0043130.1"/>
    <property type="molecule type" value="Genomic_DNA"/>
</dbReference>